<proteinExistence type="predicted"/>
<keyword evidence="3" id="KW-1185">Reference proteome</keyword>
<feature type="non-terminal residue" evidence="2">
    <location>
        <position position="1"/>
    </location>
</feature>
<feature type="domain" description="CUE" evidence="1">
    <location>
        <begin position="64"/>
        <end position="107"/>
    </location>
</feature>
<dbReference type="Gramene" id="KMS65503">
    <property type="protein sequence ID" value="KMS65503"/>
    <property type="gene ID" value="BVRB_035340"/>
</dbReference>
<gene>
    <name evidence="2" type="ORF">BVRB_035340</name>
</gene>
<dbReference type="PROSITE" id="PS51140">
    <property type="entry name" value="CUE"/>
    <property type="match status" value="1"/>
</dbReference>
<name>A0A0J7YQV2_BETVV</name>
<organism evidence="2 3">
    <name type="scientific">Beta vulgaris subsp. vulgaris</name>
    <name type="common">Beet</name>
    <dbReference type="NCBI Taxonomy" id="3555"/>
    <lineage>
        <taxon>Eukaryota</taxon>
        <taxon>Viridiplantae</taxon>
        <taxon>Streptophyta</taxon>
        <taxon>Embryophyta</taxon>
        <taxon>Tracheophyta</taxon>
        <taxon>Spermatophyta</taxon>
        <taxon>Magnoliopsida</taxon>
        <taxon>eudicotyledons</taxon>
        <taxon>Gunneridae</taxon>
        <taxon>Pentapetalae</taxon>
        <taxon>Caryophyllales</taxon>
        <taxon>Chenopodiaceae</taxon>
        <taxon>Betoideae</taxon>
        <taxon>Beta</taxon>
    </lineage>
</organism>
<dbReference type="InterPro" id="IPR003892">
    <property type="entry name" value="CUE"/>
</dbReference>
<dbReference type="Proteomes" id="UP000035740">
    <property type="component" value="Unassembled WGS sequence"/>
</dbReference>
<feature type="non-terminal residue" evidence="2">
    <location>
        <position position="142"/>
    </location>
</feature>
<sequence>TRPGSRSLLSLTPIMMNPDAKDFCPSWQTSAQLDDGGGSDSDDGCFWQQQTAELSAQTPAAAPAHADMVSMLANIFPEFSRASLESFLIAHNSDLMVCVERLLSLGETDSDTDQTPKPEQKPASKPVCKYFLNGHCLIANCQ</sequence>
<dbReference type="Pfam" id="PF02845">
    <property type="entry name" value="CUE"/>
    <property type="match status" value="1"/>
</dbReference>
<dbReference type="AlphaFoldDB" id="A0A0J7YQV2"/>
<dbReference type="SUPFAM" id="SSF46934">
    <property type="entry name" value="UBA-like"/>
    <property type="match status" value="1"/>
</dbReference>
<reference evidence="2 3" key="1">
    <citation type="journal article" date="2014" name="Nature">
        <title>The genome of the recently domesticated crop plant sugar beet (Beta vulgaris).</title>
        <authorList>
            <person name="Dohm J.C."/>
            <person name="Minoche A.E."/>
            <person name="Holtgrawe D."/>
            <person name="Capella-Gutierrez S."/>
            <person name="Zakrzewski F."/>
            <person name="Tafer H."/>
            <person name="Rupp O."/>
            <person name="Sorensen T.R."/>
            <person name="Stracke R."/>
            <person name="Reinhardt R."/>
            <person name="Goesmann A."/>
            <person name="Kraft T."/>
            <person name="Schulz B."/>
            <person name="Stadler P.F."/>
            <person name="Schmidt T."/>
            <person name="Gabaldon T."/>
            <person name="Lehrach H."/>
            <person name="Weisshaar B."/>
            <person name="Himmelbauer H."/>
        </authorList>
    </citation>
    <scope>NUCLEOTIDE SEQUENCE [LARGE SCALE GENOMIC DNA]</scope>
    <source>
        <tissue evidence="2">Taproot</tissue>
    </source>
</reference>
<dbReference type="CDD" id="cd14279">
    <property type="entry name" value="CUE"/>
    <property type="match status" value="1"/>
</dbReference>
<dbReference type="EMBL" id="KQ107679">
    <property type="protein sequence ID" value="KMS65503.1"/>
    <property type="molecule type" value="Genomic_DNA"/>
</dbReference>
<protein>
    <recommendedName>
        <fullName evidence="1">CUE domain-containing protein</fullName>
    </recommendedName>
</protein>
<evidence type="ECO:0000313" key="3">
    <source>
        <dbReference type="Proteomes" id="UP000035740"/>
    </source>
</evidence>
<accession>A0A0J7YQV2</accession>
<dbReference type="InterPro" id="IPR009060">
    <property type="entry name" value="UBA-like_sf"/>
</dbReference>
<evidence type="ECO:0000259" key="1">
    <source>
        <dbReference type="PROSITE" id="PS51140"/>
    </source>
</evidence>
<dbReference type="GO" id="GO:0043130">
    <property type="term" value="F:ubiquitin binding"/>
    <property type="evidence" value="ECO:0007669"/>
    <property type="project" value="InterPro"/>
</dbReference>
<evidence type="ECO:0000313" key="2">
    <source>
        <dbReference type="EMBL" id="KMS65503.1"/>
    </source>
</evidence>